<sequence length="101" mass="11716">MEAYESEITDLDDLWCEWGNATTAIMDHIKNNEPLESASGWNFEQGRVIEQFREGYSLYISHTAYDPSVSSIVRLHVQAFISPNDEITVKTNKREKIELEY</sequence>
<evidence type="ECO:0000313" key="1">
    <source>
        <dbReference type="EMBL" id="MDP2567104.1"/>
    </source>
</evidence>
<organism evidence="1 2">
    <name type="scientific">Pseudoalteromonas marina</name>
    <dbReference type="NCBI Taxonomy" id="267375"/>
    <lineage>
        <taxon>Bacteria</taxon>
        <taxon>Pseudomonadati</taxon>
        <taxon>Pseudomonadota</taxon>
        <taxon>Gammaproteobacteria</taxon>
        <taxon>Alteromonadales</taxon>
        <taxon>Pseudoalteromonadaceae</taxon>
        <taxon>Pseudoalteromonas</taxon>
    </lineage>
</organism>
<proteinExistence type="predicted"/>
<gene>
    <name evidence="1" type="ORF">Q8W34_20920</name>
</gene>
<evidence type="ECO:0000313" key="2">
    <source>
        <dbReference type="Proteomes" id="UP001177212"/>
    </source>
</evidence>
<dbReference type="Proteomes" id="UP001177212">
    <property type="component" value="Unassembled WGS sequence"/>
</dbReference>
<dbReference type="RefSeq" id="WP_305473470.1">
    <property type="nucleotide sequence ID" value="NZ_JAUYVT010000034.1"/>
</dbReference>
<accession>A0ABT9FKB6</accession>
<reference evidence="1" key="1">
    <citation type="submission" date="2023-07" db="EMBL/GenBank/DDBJ databases">
        <title>Genome content predicts the carbon catabolic preferences of heterotrophic bacteria.</title>
        <authorList>
            <person name="Gralka M."/>
        </authorList>
    </citation>
    <scope>NUCLEOTIDE SEQUENCE</scope>
    <source>
        <strain evidence="1">4G09</strain>
    </source>
</reference>
<comment type="caution">
    <text evidence="1">The sequence shown here is derived from an EMBL/GenBank/DDBJ whole genome shotgun (WGS) entry which is preliminary data.</text>
</comment>
<dbReference type="EMBL" id="JAUYVT010000034">
    <property type="protein sequence ID" value="MDP2567104.1"/>
    <property type="molecule type" value="Genomic_DNA"/>
</dbReference>
<name>A0ABT9FKB6_9GAMM</name>
<protein>
    <submittedName>
        <fullName evidence="1">Uncharacterized protein</fullName>
    </submittedName>
</protein>
<keyword evidence="2" id="KW-1185">Reference proteome</keyword>